<dbReference type="SUPFAM" id="SSF52283">
    <property type="entry name" value="Formate/glycerate dehydrogenase catalytic domain-like"/>
    <property type="match status" value="1"/>
</dbReference>
<keyword evidence="4" id="KW-0520">NAD</keyword>
<evidence type="ECO:0000256" key="4">
    <source>
        <dbReference type="ARBA" id="ARBA00023027"/>
    </source>
</evidence>
<dbReference type="AlphaFoldDB" id="A0A7D4TYN1"/>
<dbReference type="Pfam" id="PF02826">
    <property type="entry name" value="2-Hacid_dh_C"/>
    <property type="match status" value="1"/>
</dbReference>
<evidence type="ECO:0000259" key="7">
    <source>
        <dbReference type="Pfam" id="PF02826"/>
    </source>
</evidence>
<evidence type="ECO:0000256" key="2">
    <source>
        <dbReference type="ARBA" id="ARBA00022605"/>
    </source>
</evidence>
<evidence type="ECO:0000256" key="3">
    <source>
        <dbReference type="ARBA" id="ARBA00023002"/>
    </source>
</evidence>
<dbReference type="InterPro" id="IPR006139">
    <property type="entry name" value="D-isomer_2_OHA_DH_cat_dom"/>
</dbReference>
<reference evidence="8 9" key="1">
    <citation type="submission" date="2020-05" db="EMBL/GenBank/DDBJ databases">
        <title>Mucilaginibacter mali sp. nov.</title>
        <authorList>
            <person name="Kim H.S."/>
            <person name="Lee K.C."/>
            <person name="Suh M.K."/>
            <person name="Kim J.-S."/>
            <person name="Han K.-I."/>
            <person name="Eom M.K."/>
            <person name="Shin Y.K."/>
            <person name="Lee J.-S."/>
        </authorList>
    </citation>
    <scope>NUCLEOTIDE SEQUENCE [LARGE SCALE GENOMIC DNA]</scope>
    <source>
        <strain evidence="8 9">G2-14</strain>
    </source>
</reference>
<dbReference type="InterPro" id="IPR036291">
    <property type="entry name" value="NAD(P)-bd_dom_sf"/>
</dbReference>
<dbReference type="KEGG" id="mmab:HQ865_17460"/>
<evidence type="ECO:0000313" key="9">
    <source>
        <dbReference type="Proteomes" id="UP000505355"/>
    </source>
</evidence>
<dbReference type="GO" id="GO:0051287">
    <property type="term" value="F:NAD binding"/>
    <property type="evidence" value="ECO:0007669"/>
    <property type="project" value="InterPro"/>
</dbReference>
<dbReference type="PANTHER" id="PTHR42789:SF1">
    <property type="entry name" value="D-ISOMER SPECIFIC 2-HYDROXYACID DEHYDROGENASE FAMILY PROTEIN (AFU_ORTHOLOGUE AFUA_6G10090)"/>
    <property type="match status" value="1"/>
</dbReference>
<proteinExistence type="inferred from homology"/>
<evidence type="ECO:0000256" key="1">
    <source>
        <dbReference type="ARBA" id="ARBA00005854"/>
    </source>
</evidence>
<comment type="similarity">
    <text evidence="1 5">Belongs to the D-isomer specific 2-hydroxyacid dehydrogenase family.</text>
</comment>
<dbReference type="GO" id="GO:0016616">
    <property type="term" value="F:oxidoreductase activity, acting on the CH-OH group of donors, NAD or NADP as acceptor"/>
    <property type="evidence" value="ECO:0007669"/>
    <property type="project" value="InterPro"/>
</dbReference>
<dbReference type="PROSITE" id="PS00065">
    <property type="entry name" value="D_2_HYDROXYACID_DH_1"/>
    <property type="match status" value="1"/>
</dbReference>
<organism evidence="8 9">
    <name type="scientific">Mucilaginibacter mali</name>
    <dbReference type="NCBI Taxonomy" id="2740462"/>
    <lineage>
        <taxon>Bacteria</taxon>
        <taxon>Pseudomonadati</taxon>
        <taxon>Bacteroidota</taxon>
        <taxon>Sphingobacteriia</taxon>
        <taxon>Sphingobacteriales</taxon>
        <taxon>Sphingobacteriaceae</taxon>
        <taxon>Mucilaginibacter</taxon>
    </lineage>
</organism>
<dbReference type="InterPro" id="IPR006140">
    <property type="entry name" value="D-isomer_DH_NAD-bd"/>
</dbReference>
<keyword evidence="2" id="KW-0028">Amino-acid biosynthesis</keyword>
<evidence type="ECO:0000259" key="6">
    <source>
        <dbReference type="Pfam" id="PF00389"/>
    </source>
</evidence>
<feature type="domain" description="D-isomer specific 2-hydroxyacid dehydrogenase catalytic" evidence="6">
    <location>
        <begin position="18"/>
        <end position="306"/>
    </location>
</feature>
<dbReference type="PANTHER" id="PTHR42789">
    <property type="entry name" value="D-ISOMER SPECIFIC 2-HYDROXYACID DEHYDROGENASE FAMILY PROTEIN (AFU_ORTHOLOGUE AFUA_6G10090)"/>
    <property type="match status" value="1"/>
</dbReference>
<dbReference type="Pfam" id="PF00389">
    <property type="entry name" value="2-Hacid_dh"/>
    <property type="match status" value="1"/>
</dbReference>
<accession>A0A7D4TYN1</accession>
<sequence>MKILTSPSSFGQVGDKPFDLLRENGYEIINNPYGRKLTEDEVIELAADCVGIVAGVETLSKKVMDALPKLKCISRVGVGMDSVDIEYATKKGIVVVNTPDGPTRGVAELTLAMTFALLRKIPQADSDMKNKVWKKQIGNLIQDKIVGVIGLGRIGRKVSEFFTGIGNTVIGCDPYPDAEWCRSQNVSLYDLETLLAKADIITLHAPGNADKTPMIGQKELDIIRPTSFLINISRGGIVDEQALYDALRSHKLAGAAVDVFSVEPYTGALCELENIILTPHLGSYAEEGKLNMEIDAVKNLIEKLNTTNEA</sequence>
<gene>
    <name evidence="8" type="ORF">HQ865_17460</name>
</gene>
<keyword evidence="3 5" id="KW-0560">Oxidoreductase</keyword>
<dbReference type="CDD" id="cd12172">
    <property type="entry name" value="PGDH_like_2"/>
    <property type="match status" value="1"/>
</dbReference>
<dbReference type="Proteomes" id="UP000505355">
    <property type="component" value="Chromosome"/>
</dbReference>
<dbReference type="RefSeq" id="WP_173416137.1">
    <property type="nucleotide sequence ID" value="NZ_CP054139.1"/>
</dbReference>
<dbReference type="InterPro" id="IPR029752">
    <property type="entry name" value="D-isomer_DH_CS1"/>
</dbReference>
<keyword evidence="9" id="KW-1185">Reference proteome</keyword>
<feature type="domain" description="D-isomer specific 2-hydroxyacid dehydrogenase NAD-binding" evidence="7">
    <location>
        <begin position="111"/>
        <end position="282"/>
    </location>
</feature>
<evidence type="ECO:0000256" key="5">
    <source>
        <dbReference type="RuleBase" id="RU003719"/>
    </source>
</evidence>
<evidence type="ECO:0000313" key="8">
    <source>
        <dbReference type="EMBL" id="QKJ31477.1"/>
    </source>
</evidence>
<dbReference type="InterPro" id="IPR050857">
    <property type="entry name" value="D-2-hydroxyacid_DH"/>
</dbReference>
<dbReference type="EMBL" id="CP054139">
    <property type="protein sequence ID" value="QKJ31477.1"/>
    <property type="molecule type" value="Genomic_DNA"/>
</dbReference>
<name>A0A7D4TYN1_9SPHI</name>
<dbReference type="SUPFAM" id="SSF51735">
    <property type="entry name" value="NAD(P)-binding Rossmann-fold domains"/>
    <property type="match status" value="1"/>
</dbReference>
<protein>
    <submittedName>
        <fullName evidence="8">Phosphoglycerate dehydrogenase</fullName>
    </submittedName>
</protein>
<dbReference type="Gene3D" id="3.40.50.720">
    <property type="entry name" value="NAD(P)-binding Rossmann-like Domain"/>
    <property type="match status" value="2"/>
</dbReference>
<dbReference type="GO" id="GO:0008652">
    <property type="term" value="P:amino acid biosynthetic process"/>
    <property type="evidence" value="ECO:0007669"/>
    <property type="project" value="UniProtKB-KW"/>
</dbReference>